<dbReference type="GO" id="GO:0016616">
    <property type="term" value="F:oxidoreductase activity, acting on the CH-OH group of donors, NAD or NADP as acceptor"/>
    <property type="evidence" value="ECO:0007669"/>
    <property type="project" value="TreeGrafter"/>
</dbReference>
<dbReference type="AlphaFoldDB" id="W5TGW6"/>
<protein>
    <submittedName>
        <fullName evidence="3">Oxidoreductase, SDR family</fullName>
    </submittedName>
</protein>
<dbReference type="GO" id="GO:0030497">
    <property type="term" value="P:fatty acid elongation"/>
    <property type="evidence" value="ECO:0007669"/>
    <property type="project" value="TreeGrafter"/>
</dbReference>
<dbReference type="PRINTS" id="PR00081">
    <property type="entry name" value="GDHRDH"/>
</dbReference>
<evidence type="ECO:0000256" key="1">
    <source>
        <dbReference type="ARBA" id="ARBA00006484"/>
    </source>
</evidence>
<reference evidence="3 4" key="1">
    <citation type="journal article" date="2014" name="Appl. Environ. Microbiol.">
        <title>Insights into the Microbial Degradation of Rubber and Gutta-Percha by Analysis of the Complete Genome of Nocardia nova SH22a.</title>
        <authorList>
            <person name="Luo Q."/>
            <person name="Hiessl S."/>
            <person name="Poehlein A."/>
            <person name="Daniel R."/>
            <person name="Steinbuchel A."/>
        </authorList>
    </citation>
    <scope>NUCLEOTIDE SEQUENCE [LARGE SCALE GENOMIC DNA]</scope>
    <source>
        <strain evidence="3">SH22a</strain>
    </source>
</reference>
<sequence>MNSESLFDLSGQVALVTGAGQGVGREIALRLAQFGADVVVNDFDGDRATAAAADITALGRRALAAQADVGDFEQVGQMFDRAKAELGAVTIVVNNAGNRGAGPAPGEPVPFWEQTPADWDPWLRVNLDGVMNVTRHAVGHMVSAQRGRVVTIISDAGRVGETHGMEIYSGAKAGAAGFTRAMARLGGRHGITANCIALGATRTPAIADQIEDEEFAKRVLSNYIVRRFGEPADAANLTLFLASGASGWITGQTIPVNGGYSLTL</sequence>
<dbReference type="Pfam" id="PF13561">
    <property type="entry name" value="adh_short_C2"/>
    <property type="match status" value="1"/>
</dbReference>
<comment type="similarity">
    <text evidence="1">Belongs to the short-chain dehydrogenases/reductases (SDR) family.</text>
</comment>
<name>W5TGW6_9NOCA</name>
<gene>
    <name evidence="3" type="ORF">NONO_c38310</name>
</gene>
<dbReference type="Gene3D" id="3.40.50.720">
    <property type="entry name" value="NAD(P)-binding Rossmann-like Domain"/>
    <property type="match status" value="1"/>
</dbReference>
<proteinExistence type="inferred from homology"/>
<dbReference type="PATRIC" id="fig|1415166.3.peg.3930"/>
<dbReference type="PRINTS" id="PR00080">
    <property type="entry name" value="SDRFAMILY"/>
</dbReference>
<keyword evidence="4" id="KW-1185">Reference proteome</keyword>
<dbReference type="eggNOG" id="COG1028">
    <property type="taxonomic scope" value="Bacteria"/>
</dbReference>
<dbReference type="SUPFAM" id="SSF51735">
    <property type="entry name" value="NAD(P)-binding Rossmann-fold domains"/>
    <property type="match status" value="1"/>
</dbReference>
<dbReference type="STRING" id="1415166.NONO_c38310"/>
<dbReference type="PANTHER" id="PTHR42760:SF40">
    <property type="entry name" value="3-OXOACYL-[ACYL-CARRIER-PROTEIN] REDUCTASE, CHLOROPLASTIC"/>
    <property type="match status" value="1"/>
</dbReference>
<dbReference type="InterPro" id="IPR002347">
    <property type="entry name" value="SDR_fam"/>
</dbReference>
<dbReference type="RefSeq" id="WP_025350050.1">
    <property type="nucleotide sequence ID" value="NZ_CP006850.1"/>
</dbReference>
<dbReference type="OrthoDB" id="7064009at2"/>
<accession>W5TGW6</accession>
<evidence type="ECO:0000313" key="3">
    <source>
        <dbReference type="EMBL" id="AHH18615.1"/>
    </source>
</evidence>
<dbReference type="HOGENOM" id="CLU_010194_1_2_11"/>
<keyword evidence="2" id="KW-0560">Oxidoreductase</keyword>
<evidence type="ECO:0000313" key="4">
    <source>
        <dbReference type="Proteomes" id="UP000019150"/>
    </source>
</evidence>
<dbReference type="EMBL" id="CP006850">
    <property type="protein sequence ID" value="AHH18615.1"/>
    <property type="molecule type" value="Genomic_DNA"/>
</dbReference>
<evidence type="ECO:0000256" key="2">
    <source>
        <dbReference type="ARBA" id="ARBA00023002"/>
    </source>
</evidence>
<dbReference type="Proteomes" id="UP000019150">
    <property type="component" value="Chromosome"/>
</dbReference>
<dbReference type="InterPro" id="IPR036291">
    <property type="entry name" value="NAD(P)-bd_dom_sf"/>
</dbReference>
<organism evidence="3 4">
    <name type="scientific">Nocardia nova SH22a</name>
    <dbReference type="NCBI Taxonomy" id="1415166"/>
    <lineage>
        <taxon>Bacteria</taxon>
        <taxon>Bacillati</taxon>
        <taxon>Actinomycetota</taxon>
        <taxon>Actinomycetes</taxon>
        <taxon>Mycobacteriales</taxon>
        <taxon>Nocardiaceae</taxon>
        <taxon>Nocardia</taxon>
    </lineage>
</organism>
<dbReference type="KEGG" id="nno:NONO_c38310"/>
<dbReference type="FunFam" id="3.40.50.720:FF:000084">
    <property type="entry name" value="Short-chain dehydrogenase reductase"/>
    <property type="match status" value="1"/>
</dbReference>
<dbReference type="PROSITE" id="PS00061">
    <property type="entry name" value="ADH_SHORT"/>
    <property type="match status" value="1"/>
</dbReference>
<dbReference type="InterPro" id="IPR020904">
    <property type="entry name" value="Sc_DH/Rdtase_CS"/>
</dbReference>
<dbReference type="PANTHER" id="PTHR42760">
    <property type="entry name" value="SHORT-CHAIN DEHYDROGENASES/REDUCTASES FAMILY MEMBER"/>
    <property type="match status" value="1"/>
</dbReference>